<evidence type="ECO:0000313" key="1">
    <source>
        <dbReference type="EMBL" id="GIQ63131.1"/>
    </source>
</evidence>
<dbReference type="EMBL" id="BOVJ01000056">
    <property type="protein sequence ID" value="GIQ63131.1"/>
    <property type="molecule type" value="Genomic_DNA"/>
</dbReference>
<dbReference type="SUPFAM" id="SSF53850">
    <property type="entry name" value="Periplasmic binding protein-like II"/>
    <property type="match status" value="1"/>
</dbReference>
<evidence type="ECO:0008006" key="3">
    <source>
        <dbReference type="Google" id="ProtNLM"/>
    </source>
</evidence>
<evidence type="ECO:0000313" key="2">
    <source>
        <dbReference type="Proteomes" id="UP000680304"/>
    </source>
</evidence>
<name>A0ABQ4N4P8_9BACL</name>
<keyword evidence="2" id="KW-1185">Reference proteome</keyword>
<proteinExistence type="predicted"/>
<comment type="caution">
    <text evidence="1">The sequence shown here is derived from an EMBL/GenBank/DDBJ whole genome shotgun (WGS) entry which is preliminary data.</text>
</comment>
<reference evidence="1 2" key="1">
    <citation type="submission" date="2021-04" db="EMBL/GenBank/DDBJ databases">
        <title>Draft genome sequence of Paenibacillus cisolokensis, LC2-13A.</title>
        <authorList>
            <person name="Uke A."/>
            <person name="Chhe C."/>
            <person name="Baramee S."/>
            <person name="Kosugi A."/>
        </authorList>
    </citation>
    <scope>NUCLEOTIDE SEQUENCE [LARGE SCALE GENOMIC DNA]</scope>
    <source>
        <strain evidence="1 2">LC2-13A</strain>
    </source>
</reference>
<dbReference type="Gene3D" id="3.40.190.10">
    <property type="entry name" value="Periplasmic binding protein-like II"/>
    <property type="match status" value="1"/>
</dbReference>
<dbReference type="Proteomes" id="UP000680304">
    <property type="component" value="Unassembled WGS sequence"/>
</dbReference>
<sequence length="58" mass="6873">MQSKWNLLRQSEFETFNKIIYGKLPVDEFDNFVAKWKANGGDQVTEEVNEWYQEVSGQ</sequence>
<gene>
    <name evidence="1" type="ORF">PACILC2_16990</name>
</gene>
<accession>A0ABQ4N4P8</accession>
<organism evidence="1 2">
    <name type="scientific">Paenibacillus cisolokensis</name>
    <dbReference type="NCBI Taxonomy" id="1658519"/>
    <lineage>
        <taxon>Bacteria</taxon>
        <taxon>Bacillati</taxon>
        <taxon>Bacillota</taxon>
        <taxon>Bacilli</taxon>
        <taxon>Bacillales</taxon>
        <taxon>Paenibacillaceae</taxon>
        <taxon>Paenibacillus</taxon>
    </lineage>
</organism>
<protein>
    <recommendedName>
        <fullName evidence="3">ABC transporter substrate-binding protein</fullName>
    </recommendedName>
</protein>